<gene>
    <name evidence="2 3 4 5 6" type="primary">LOC107904864</name>
</gene>
<evidence type="ECO:0000313" key="3">
    <source>
        <dbReference type="RefSeq" id="XP_016686858.1"/>
    </source>
</evidence>
<dbReference type="STRING" id="3635.A0A1U8J949"/>
<dbReference type="PaxDb" id="3635-A0A1U8J949"/>
<dbReference type="RefSeq" id="XP_040950487.1">
    <property type="nucleotide sequence ID" value="XM_041094553.1"/>
</dbReference>
<evidence type="ECO:0000313" key="2">
    <source>
        <dbReference type="RefSeq" id="XP_016686857.1"/>
    </source>
</evidence>
<dbReference type="Proteomes" id="UP000818029">
    <property type="component" value="Chromosome D05"/>
</dbReference>
<dbReference type="RefSeq" id="XP_016686857.1">
    <property type="nucleotide sequence ID" value="XM_016831368.1"/>
</dbReference>
<dbReference type="PANTHER" id="PTHR11439">
    <property type="entry name" value="GAG-POL-RELATED RETROTRANSPOSON"/>
    <property type="match status" value="1"/>
</dbReference>
<proteinExistence type="predicted"/>
<dbReference type="GeneID" id="107904864"/>
<protein>
    <submittedName>
        <fullName evidence="5 6">Secreted RxLR effector protein 161-like</fullName>
    </submittedName>
    <submittedName>
        <fullName evidence="2 3">Uncharacterized mitochondrial protein AtMg00810-like</fullName>
    </submittedName>
</protein>
<dbReference type="InterPro" id="IPR043502">
    <property type="entry name" value="DNA/RNA_pol_sf"/>
</dbReference>
<dbReference type="AlphaFoldDB" id="A0A1U8J949"/>
<reference evidence="2 3" key="2">
    <citation type="submission" date="2025-04" db="UniProtKB">
        <authorList>
            <consortium name="RefSeq"/>
        </authorList>
    </citation>
    <scope>IDENTIFICATION</scope>
    <source>
        <tissue evidence="2 3">Leaf</tissue>
    </source>
</reference>
<reference evidence="1" key="1">
    <citation type="journal article" date="2020" name="Nat. Genet.">
        <title>Genomic diversifications of five Gossypium allopolyploid species and their impact on cotton improvement.</title>
        <authorList>
            <person name="Chen Z.J."/>
            <person name="Sreedasyam A."/>
            <person name="Ando A."/>
            <person name="Song Q."/>
            <person name="De Santiago L.M."/>
            <person name="Hulse-Kemp A.M."/>
            <person name="Ding M."/>
            <person name="Ye W."/>
            <person name="Kirkbride R.C."/>
            <person name="Jenkins J."/>
            <person name="Plott C."/>
            <person name="Lovell J."/>
            <person name="Lin Y.M."/>
            <person name="Vaughn R."/>
            <person name="Liu B."/>
            <person name="Simpson S."/>
            <person name="Scheffler B.E."/>
            <person name="Wen L."/>
            <person name="Saski C.A."/>
            <person name="Grover C.E."/>
            <person name="Hu G."/>
            <person name="Conover J.L."/>
            <person name="Carlson J.W."/>
            <person name="Shu S."/>
            <person name="Boston L.B."/>
            <person name="Williams M."/>
            <person name="Peterson D.G."/>
            <person name="McGee K."/>
            <person name="Jones D.C."/>
            <person name="Wendel J.F."/>
            <person name="Stelly D.M."/>
            <person name="Grimwood J."/>
            <person name="Schmutz J."/>
        </authorList>
    </citation>
    <scope>NUCLEOTIDE SEQUENCE [LARGE SCALE GENOMIC DNA]</scope>
    <source>
        <strain evidence="1">cv. TM-1</strain>
    </source>
</reference>
<dbReference type="CDD" id="cd09272">
    <property type="entry name" value="RNase_HI_RT_Ty1"/>
    <property type="match status" value="1"/>
</dbReference>
<dbReference type="RefSeq" id="XP_016686859.1">
    <property type="nucleotide sequence ID" value="XM_016831370.1"/>
</dbReference>
<organism evidence="1 2">
    <name type="scientific">Gossypium hirsutum</name>
    <name type="common">Upland cotton</name>
    <name type="synonym">Gossypium mexicanum</name>
    <dbReference type="NCBI Taxonomy" id="3635"/>
    <lineage>
        <taxon>Eukaryota</taxon>
        <taxon>Viridiplantae</taxon>
        <taxon>Streptophyta</taxon>
        <taxon>Embryophyta</taxon>
        <taxon>Tracheophyta</taxon>
        <taxon>Spermatophyta</taxon>
        <taxon>Magnoliopsida</taxon>
        <taxon>eudicotyledons</taxon>
        <taxon>Gunneridae</taxon>
        <taxon>Pentapetalae</taxon>
        <taxon>rosids</taxon>
        <taxon>malvids</taxon>
        <taxon>Malvales</taxon>
        <taxon>Malvaceae</taxon>
        <taxon>Malvoideae</taxon>
        <taxon>Gossypium</taxon>
    </lineage>
</organism>
<dbReference type="KEGG" id="ghi:107904864"/>
<dbReference type="SUPFAM" id="SSF56672">
    <property type="entry name" value="DNA/RNA polymerases"/>
    <property type="match status" value="1"/>
</dbReference>
<name>A0A1U8J949_GOSHI</name>
<dbReference type="RefSeq" id="XP_016686858.1">
    <property type="nucleotide sequence ID" value="XM_016831369.1"/>
</dbReference>
<evidence type="ECO:0000313" key="6">
    <source>
        <dbReference type="RefSeq" id="XP_040950487.1"/>
    </source>
</evidence>
<evidence type="ECO:0000313" key="4">
    <source>
        <dbReference type="RefSeq" id="XP_016686859.1"/>
    </source>
</evidence>
<accession>A0A1U8J949</accession>
<dbReference type="RefSeq" id="XP_040950486.1">
    <property type="nucleotide sequence ID" value="XM_041094552.1"/>
</dbReference>
<dbReference type="PANTHER" id="PTHR11439:SF467">
    <property type="entry name" value="INTEGRASE CATALYTIC DOMAIN-CONTAINING PROTEIN"/>
    <property type="match status" value="1"/>
</dbReference>
<evidence type="ECO:0000313" key="1">
    <source>
        <dbReference type="Proteomes" id="UP000818029"/>
    </source>
</evidence>
<evidence type="ECO:0000313" key="5">
    <source>
        <dbReference type="RefSeq" id="XP_040950486.1"/>
    </source>
</evidence>
<sequence length="251" mass="28297">MLDLLKKASMEKSSCSPTLMVSTCRLSTHEGSLVENESFFRSIVGALQYVVITRPDFAFSVNKVCQIMHRPLDTHFKVGKRILRYLQSTLDHGLHFCRASKFVLEGYSDSSWGSNVDDQRSMSGNCIFLRGNLVSWNSRKQQVVSCSIAEAEYRSLANVTAEIVWLQSLLTELCVPIQKKSLVWCDSLAAVTVAENPVMHSKFKHVELDVFFVREKVAAGVLQVGHVSSLDQIADVLTKWLSAMLFNKFRR</sequence>
<keyword evidence="1" id="KW-1185">Reference proteome</keyword>